<gene>
    <name evidence="1" type="ORF">ERS008530_01333</name>
</gene>
<dbReference type="RefSeq" id="WP_050073184.1">
    <property type="nucleotide sequence ID" value="NZ_CPZJ01000004.1"/>
</dbReference>
<proteinExistence type="predicted"/>
<dbReference type="EMBL" id="CPZJ01000004">
    <property type="protein sequence ID" value="CNF48909.1"/>
    <property type="molecule type" value="Genomic_DNA"/>
</dbReference>
<dbReference type="Pfam" id="PF11198">
    <property type="entry name" value="DUF2857"/>
    <property type="match status" value="1"/>
</dbReference>
<accession>A0A0T9M1N2</accession>
<dbReference type="Proteomes" id="UP000038750">
    <property type="component" value="Unassembled WGS sequence"/>
</dbReference>
<organism evidence="1 2">
    <name type="scientific">Yersinia intermedia</name>
    <dbReference type="NCBI Taxonomy" id="631"/>
    <lineage>
        <taxon>Bacteria</taxon>
        <taxon>Pseudomonadati</taxon>
        <taxon>Pseudomonadota</taxon>
        <taxon>Gammaproteobacteria</taxon>
        <taxon>Enterobacterales</taxon>
        <taxon>Yersiniaceae</taxon>
        <taxon>Yersinia</taxon>
    </lineage>
</organism>
<dbReference type="AlphaFoldDB" id="A0A0T9M1N2"/>
<sequence>MNPHTGMTTNALLTQVLMELKSGNIRRCEAMGLTLEEIQELNQLTVEDLHYLVNSSVSILTFHINHTNLNMMLAQARQEQVRIQRIDRALALGGSIEMMQCYFGLTAAEVSTRRRLAGIPTRQGRNQMPAEAEEISIWEQWRTAKISNLDSLEALEVMMLIAEQQDIALTSVWTLVKGWIEQQQQRRAG</sequence>
<evidence type="ECO:0000313" key="2">
    <source>
        <dbReference type="Proteomes" id="UP000038750"/>
    </source>
</evidence>
<dbReference type="InterPro" id="IPR021364">
    <property type="entry name" value="DUF2857"/>
</dbReference>
<dbReference type="OrthoDB" id="7065319at2"/>
<protein>
    <submittedName>
        <fullName evidence="1">Protein of uncharacterized function (DUF2857)</fullName>
    </submittedName>
</protein>
<reference evidence="1 2" key="1">
    <citation type="submission" date="2015-03" db="EMBL/GenBank/DDBJ databases">
        <authorList>
            <person name="Murphy D."/>
        </authorList>
    </citation>
    <scope>NUCLEOTIDE SEQUENCE [LARGE SCALE GENOMIC DNA]</scope>
    <source>
        <strain evidence="1 2">BR165/97</strain>
    </source>
</reference>
<name>A0A0T9M1N2_YERIN</name>
<evidence type="ECO:0000313" key="1">
    <source>
        <dbReference type="EMBL" id="CNF48909.1"/>
    </source>
</evidence>